<comment type="caution">
    <text evidence="1">The sequence shown here is derived from an EMBL/GenBank/DDBJ whole genome shotgun (WGS) entry which is preliminary data.</text>
</comment>
<keyword evidence="2" id="KW-1185">Reference proteome</keyword>
<gene>
    <name evidence="1" type="ORF">GMJLKIPL_5146</name>
</gene>
<dbReference type="EMBL" id="BPQQ01000070">
    <property type="protein sequence ID" value="GJE03195.1"/>
    <property type="molecule type" value="Genomic_DNA"/>
</dbReference>
<evidence type="ECO:0000313" key="2">
    <source>
        <dbReference type="Proteomes" id="UP001055153"/>
    </source>
</evidence>
<name>A0ABQ4SJ09_9HYPH</name>
<proteinExistence type="predicted"/>
<reference evidence="1" key="1">
    <citation type="journal article" date="2021" name="Front. Microbiol.">
        <title>Comprehensive Comparative Genomics and Phenotyping of Methylobacterium Species.</title>
        <authorList>
            <person name="Alessa O."/>
            <person name="Ogura Y."/>
            <person name="Fujitani Y."/>
            <person name="Takami H."/>
            <person name="Hayashi T."/>
            <person name="Sahin N."/>
            <person name="Tani A."/>
        </authorList>
    </citation>
    <scope>NUCLEOTIDE SEQUENCE</scope>
    <source>
        <strain evidence="1">DSM 17168</strain>
    </source>
</reference>
<accession>A0ABQ4SJ09</accession>
<dbReference type="Proteomes" id="UP001055153">
    <property type="component" value="Unassembled WGS sequence"/>
</dbReference>
<organism evidence="1 2">
    <name type="scientific">Methylobacterium isbiliense</name>
    <dbReference type="NCBI Taxonomy" id="315478"/>
    <lineage>
        <taxon>Bacteria</taxon>
        <taxon>Pseudomonadati</taxon>
        <taxon>Pseudomonadota</taxon>
        <taxon>Alphaproteobacteria</taxon>
        <taxon>Hyphomicrobiales</taxon>
        <taxon>Methylobacteriaceae</taxon>
        <taxon>Methylobacterium</taxon>
    </lineage>
</organism>
<evidence type="ECO:0000313" key="1">
    <source>
        <dbReference type="EMBL" id="GJE03195.1"/>
    </source>
</evidence>
<sequence length="101" mass="12424">MRVLRWVTVVLTVFVAGLGLGVTRSEAAALPTAGATAAGDIVRELIAEQAQYYYRRRYYRPYRSYGYRPYRRYYGYRPYRRYYYRPYYRRPYYRPRFYIGF</sequence>
<protein>
    <submittedName>
        <fullName evidence="1">Uncharacterized protein</fullName>
    </submittedName>
</protein>
<dbReference type="RefSeq" id="WP_238240592.1">
    <property type="nucleotide sequence ID" value="NZ_BPQQ01000070.1"/>
</dbReference>
<reference evidence="1" key="2">
    <citation type="submission" date="2021-08" db="EMBL/GenBank/DDBJ databases">
        <authorList>
            <person name="Tani A."/>
            <person name="Ola A."/>
            <person name="Ogura Y."/>
            <person name="Katsura K."/>
            <person name="Hayashi T."/>
        </authorList>
    </citation>
    <scope>NUCLEOTIDE SEQUENCE</scope>
    <source>
        <strain evidence="1">DSM 17168</strain>
    </source>
</reference>